<sequence length="217" mass="25061">MSAHGKRRHPISGKHEMLETCSSVKSLKRTLVQKPSLICMRRHFSITEEVIFKVPGSLRIHPFLWSKEDVIHWLRWAEEEYSLQRTDDSKFVMNGRGLCILTKSDFKNRSPSSGDVLYELLSCIKTHRKSLLSHPFFRHSMRQMDQEKINVCINSSAATSHTSNITTMLSSISDINHYQDGPLNLSNRVRKDQDEEIVCYMENVDHDNGSKSGKPWD</sequence>
<evidence type="ECO:0000256" key="3">
    <source>
        <dbReference type="ARBA" id="ARBA00022491"/>
    </source>
</evidence>
<keyword evidence="5" id="KW-0238">DNA-binding</keyword>
<keyword evidence="3" id="KW-0678">Repressor</keyword>
<evidence type="ECO:0000313" key="9">
    <source>
        <dbReference type="EMBL" id="CAH2220708.1"/>
    </source>
</evidence>
<organism evidence="9 10">
    <name type="scientific">Pelobates cultripes</name>
    <name type="common">Western spadefoot toad</name>
    <dbReference type="NCBI Taxonomy" id="61616"/>
    <lineage>
        <taxon>Eukaryota</taxon>
        <taxon>Metazoa</taxon>
        <taxon>Chordata</taxon>
        <taxon>Craniata</taxon>
        <taxon>Vertebrata</taxon>
        <taxon>Euteleostomi</taxon>
        <taxon>Amphibia</taxon>
        <taxon>Batrachia</taxon>
        <taxon>Anura</taxon>
        <taxon>Pelobatoidea</taxon>
        <taxon>Pelobatidae</taxon>
        <taxon>Pelobates</taxon>
    </lineage>
</organism>
<keyword evidence="6" id="KW-0804">Transcription</keyword>
<evidence type="ECO:0000256" key="7">
    <source>
        <dbReference type="ARBA" id="ARBA00023242"/>
    </source>
</evidence>
<dbReference type="SMART" id="SM00251">
    <property type="entry name" value="SAM_PNT"/>
    <property type="match status" value="1"/>
</dbReference>
<dbReference type="GO" id="GO:0005634">
    <property type="term" value="C:nucleus"/>
    <property type="evidence" value="ECO:0007669"/>
    <property type="project" value="UniProtKB-SubCell"/>
</dbReference>
<keyword evidence="7" id="KW-0539">Nucleus</keyword>
<keyword evidence="10" id="KW-1185">Reference proteome</keyword>
<name>A0AAD1R1M4_PELCU</name>
<dbReference type="GO" id="GO:0000981">
    <property type="term" value="F:DNA-binding transcription factor activity, RNA polymerase II-specific"/>
    <property type="evidence" value="ECO:0007669"/>
    <property type="project" value="UniProtKB-ARBA"/>
</dbReference>
<dbReference type="PROSITE" id="PS51433">
    <property type="entry name" value="PNT"/>
    <property type="match status" value="1"/>
</dbReference>
<dbReference type="AlphaFoldDB" id="A0AAD1R1M4"/>
<dbReference type="Gene3D" id="1.10.150.50">
    <property type="entry name" value="Transcription Factor, Ets-1"/>
    <property type="match status" value="1"/>
</dbReference>
<dbReference type="SUPFAM" id="SSF47769">
    <property type="entry name" value="SAM/Pointed domain"/>
    <property type="match status" value="1"/>
</dbReference>
<comment type="similarity">
    <text evidence="2">Belongs to the ETS family.</text>
</comment>
<dbReference type="Pfam" id="PF02198">
    <property type="entry name" value="SAM_PNT"/>
    <property type="match status" value="1"/>
</dbReference>
<evidence type="ECO:0000313" key="10">
    <source>
        <dbReference type="Proteomes" id="UP001295444"/>
    </source>
</evidence>
<dbReference type="InterPro" id="IPR003118">
    <property type="entry name" value="Pointed_dom"/>
</dbReference>
<dbReference type="FunFam" id="1.10.150.50:FF:000030">
    <property type="entry name" value="transcription factor ETV6"/>
    <property type="match status" value="1"/>
</dbReference>
<gene>
    <name evidence="9" type="ORF">PECUL_23A039387</name>
</gene>
<evidence type="ECO:0000256" key="2">
    <source>
        <dbReference type="ARBA" id="ARBA00005562"/>
    </source>
</evidence>
<reference evidence="9" key="1">
    <citation type="submission" date="2022-03" db="EMBL/GenBank/DDBJ databases">
        <authorList>
            <person name="Alioto T."/>
            <person name="Alioto T."/>
            <person name="Gomez Garrido J."/>
        </authorList>
    </citation>
    <scope>NUCLEOTIDE SEQUENCE</scope>
</reference>
<evidence type="ECO:0000256" key="6">
    <source>
        <dbReference type="ARBA" id="ARBA00023163"/>
    </source>
</evidence>
<proteinExistence type="inferred from homology"/>
<accession>A0AAD1R1M4</accession>
<keyword evidence="4" id="KW-0805">Transcription regulation</keyword>
<evidence type="ECO:0000259" key="8">
    <source>
        <dbReference type="PROSITE" id="PS51433"/>
    </source>
</evidence>
<evidence type="ECO:0000256" key="1">
    <source>
        <dbReference type="ARBA" id="ARBA00004123"/>
    </source>
</evidence>
<protein>
    <submittedName>
        <fullName evidence="9">Transcription factor ETV7</fullName>
    </submittedName>
</protein>
<dbReference type="Proteomes" id="UP001295444">
    <property type="component" value="Chromosome 01"/>
</dbReference>
<comment type="subcellular location">
    <subcellularLocation>
        <location evidence="1">Nucleus</location>
    </subcellularLocation>
</comment>
<evidence type="ECO:0000256" key="4">
    <source>
        <dbReference type="ARBA" id="ARBA00023015"/>
    </source>
</evidence>
<dbReference type="GO" id="GO:0000977">
    <property type="term" value="F:RNA polymerase II transcription regulatory region sequence-specific DNA binding"/>
    <property type="evidence" value="ECO:0007669"/>
    <property type="project" value="UniProtKB-ARBA"/>
</dbReference>
<dbReference type="EMBL" id="OW240912">
    <property type="protein sequence ID" value="CAH2220708.1"/>
    <property type="molecule type" value="Genomic_DNA"/>
</dbReference>
<feature type="domain" description="PNT" evidence="8">
    <location>
        <begin position="44"/>
        <end position="128"/>
    </location>
</feature>
<dbReference type="InterPro" id="IPR013761">
    <property type="entry name" value="SAM/pointed_sf"/>
</dbReference>
<evidence type="ECO:0000256" key="5">
    <source>
        <dbReference type="ARBA" id="ARBA00023125"/>
    </source>
</evidence>